<evidence type="ECO:0000256" key="1">
    <source>
        <dbReference type="ARBA" id="ARBA00022729"/>
    </source>
</evidence>
<dbReference type="Gene3D" id="2.60.40.1120">
    <property type="entry name" value="Carboxypeptidase-like, regulatory domain"/>
    <property type="match status" value="1"/>
</dbReference>
<dbReference type="PANTHER" id="PTHR30069">
    <property type="entry name" value="TONB-DEPENDENT OUTER MEMBRANE RECEPTOR"/>
    <property type="match status" value="1"/>
</dbReference>
<dbReference type="InterPro" id="IPR039426">
    <property type="entry name" value="TonB-dep_rcpt-like"/>
</dbReference>
<protein>
    <submittedName>
        <fullName evidence="2">Prevent-host-death protein</fullName>
    </submittedName>
</protein>
<comment type="caution">
    <text evidence="2">The sequence shown here is derived from an EMBL/GenBank/DDBJ whole genome shotgun (WGS) entry which is preliminary data.</text>
</comment>
<evidence type="ECO:0000313" key="3">
    <source>
        <dbReference type="Proteomes" id="UP000600214"/>
    </source>
</evidence>
<dbReference type="SUPFAM" id="SSF56935">
    <property type="entry name" value="Porins"/>
    <property type="match status" value="1"/>
</dbReference>
<dbReference type="InterPro" id="IPR008969">
    <property type="entry name" value="CarboxyPept-like_regulatory"/>
</dbReference>
<dbReference type="SUPFAM" id="SSF49464">
    <property type="entry name" value="Carboxypeptidase regulatory domain-like"/>
    <property type="match status" value="1"/>
</dbReference>
<evidence type="ECO:0000313" key="2">
    <source>
        <dbReference type="EMBL" id="GGH43007.1"/>
    </source>
</evidence>
<keyword evidence="1" id="KW-0732">Signal</keyword>
<name>A0ABQ1YY12_9BACT</name>
<proteinExistence type="predicted"/>
<reference evidence="3" key="1">
    <citation type="journal article" date="2019" name="Int. J. Syst. Evol. Microbiol.">
        <title>The Global Catalogue of Microorganisms (GCM) 10K type strain sequencing project: providing services to taxonomists for standard genome sequencing and annotation.</title>
        <authorList>
            <consortium name="The Broad Institute Genomics Platform"/>
            <consortium name="The Broad Institute Genome Sequencing Center for Infectious Disease"/>
            <person name="Wu L."/>
            <person name="Ma J."/>
        </authorList>
    </citation>
    <scope>NUCLEOTIDE SEQUENCE [LARGE SCALE GENOMIC DNA]</scope>
    <source>
        <strain evidence="3">CGMCC 1.15288</strain>
    </source>
</reference>
<dbReference type="PANTHER" id="PTHR30069:SF29">
    <property type="entry name" value="HEMOGLOBIN AND HEMOGLOBIN-HAPTOGLOBIN-BINDING PROTEIN 1-RELATED"/>
    <property type="match status" value="1"/>
</dbReference>
<dbReference type="InterPro" id="IPR037066">
    <property type="entry name" value="Plug_dom_sf"/>
</dbReference>
<dbReference type="EMBL" id="BMIA01000003">
    <property type="protein sequence ID" value="GGH43007.1"/>
    <property type="molecule type" value="Genomic_DNA"/>
</dbReference>
<dbReference type="Pfam" id="PF13620">
    <property type="entry name" value="CarboxypepD_reg"/>
    <property type="match status" value="1"/>
</dbReference>
<dbReference type="Proteomes" id="UP000600214">
    <property type="component" value="Unassembled WGS sequence"/>
</dbReference>
<dbReference type="Gene3D" id="2.170.130.10">
    <property type="entry name" value="TonB-dependent receptor, plug domain"/>
    <property type="match status" value="1"/>
</dbReference>
<accession>A0ABQ1YY12</accession>
<sequence>MSINNLMIRTLLLFLLSTSFIYAQELTSIVRGSVKDADSGLPLAQATVQLDGKGGITDESGAFRFEGVEVGRHVLTVSYVGYQTLVISEILLESGKENVQEVRLGASGRQLQEATVSGSRPPAFNSVQAITAEQTLRYAATYLDPARVATSFAGVAAANDQANGLVIRGNSPNSMQWRLEGVEIVNPNHLSNAGTFSDRPTSAGGGVNILSTQLLATSYFLNGAFPAQYGNAISGVMDMRLRKGNDERHEFTAQAGLIGLDVAAEGPFSKKSRASYLANYRYSFTGLLGSMGVNFGGEDIRFQDLSFNLHFPMKKGGKITVFGLGGISSNTFKAEPDSTKWEFYKDSHNIIYKNKMGAAGVTHALPIGGRAVLNTAFVMSGLQTSRAFYKGDTNVPEYSYPIEDDSLNKVKINGNMVLNYRFTGGGKLKVGGYFTFQYDRLAPLYNYEEIKSKLFQPFAEWTLPIAPGVVGELGLNATISKVDLWRAQTHRTLEPRAALRWQLAENQKLSFSYGLHSQLPLTQLYAASYSTTRFSGNPNLRPAKAHHFVVSYQRNFRRNNSLKIEAYWQEHFDVPANSSGFSALNLIETRVGEGLGSNGKGRNYGLEATYQKLLSQDFYMMASGSLYSATYVMNGEREKGRFDGGHTFSFTGGKEFKSGSRLWGINTKILWLGGFRETPIDLDASKTSQQTMYQSGDPFASKLKDYFRPDLRIYLKKSRTSYSTTLALDLQNVSGTRNEAFSYYDAYQQKIVRQKQLGLIPVLSYRWEF</sequence>
<gene>
    <name evidence="2" type="ORF">GCM10007423_40060</name>
</gene>
<organism evidence="2 3">
    <name type="scientific">Dyadobacter endophyticus</name>
    <dbReference type="NCBI Taxonomy" id="1749036"/>
    <lineage>
        <taxon>Bacteria</taxon>
        <taxon>Pseudomonadati</taxon>
        <taxon>Bacteroidota</taxon>
        <taxon>Cytophagia</taxon>
        <taxon>Cytophagales</taxon>
        <taxon>Spirosomataceae</taxon>
        <taxon>Dyadobacter</taxon>
    </lineage>
</organism>
<keyword evidence="3" id="KW-1185">Reference proteome</keyword>